<protein>
    <recommendedName>
        <fullName evidence="1">Rubrerythrin diiron-binding domain-containing protein</fullName>
    </recommendedName>
</protein>
<evidence type="ECO:0000313" key="2">
    <source>
        <dbReference type="EMBL" id="MAG22406.1"/>
    </source>
</evidence>
<reference evidence="3" key="1">
    <citation type="submission" date="2017-09" db="EMBL/GenBank/DDBJ databases">
        <title>The Reconstruction of 2,631 Draft Metagenome-Assembled Genomes from the Global Oceans.</title>
        <authorList>
            <person name="Tully B.J."/>
            <person name="Graham E.D."/>
            <person name="Heidelberg J.F."/>
        </authorList>
    </citation>
    <scope>NUCLEOTIDE SEQUENCE [LARGE SCALE GENOMIC DNA]</scope>
</reference>
<dbReference type="AlphaFoldDB" id="A0A2D6M1Y3"/>
<dbReference type="GO" id="GO:0046872">
    <property type="term" value="F:metal ion binding"/>
    <property type="evidence" value="ECO:0007669"/>
    <property type="project" value="InterPro"/>
</dbReference>
<feature type="domain" description="Rubrerythrin diiron-binding" evidence="1">
    <location>
        <begin position="116"/>
        <end position="170"/>
    </location>
</feature>
<dbReference type="SUPFAM" id="SSF47240">
    <property type="entry name" value="Ferritin-like"/>
    <property type="match status" value="1"/>
</dbReference>
<dbReference type="Proteomes" id="UP000226592">
    <property type="component" value="Unassembled WGS sequence"/>
</dbReference>
<dbReference type="PANTHER" id="PTHR33531">
    <property type="entry name" value="RUBRERYTHRIN SUBFAMILY"/>
    <property type="match status" value="1"/>
</dbReference>
<dbReference type="InterPro" id="IPR012347">
    <property type="entry name" value="Ferritin-like"/>
</dbReference>
<dbReference type="Gene3D" id="1.20.1260.10">
    <property type="match status" value="1"/>
</dbReference>
<sequence length="177" mass="20531">MDDTIITRFTDIPKAYSTEISTAIAIGKEIETRARDFYARNAERTEEKELKTAFEFLASQEQKHFEILDTVAQKLQEDGRFAVINKEDLRGPAPPKIYPNKKENIDEFGEKNELTILLWAMRAEKKAELFYRTQANKAELDEAKEFFNNLADFEAEHFEFLDALFSAWTSTDDFILG</sequence>
<dbReference type="PANTHER" id="PTHR33531:SF10">
    <property type="entry name" value="BLR7895 PROTEIN"/>
    <property type="match status" value="1"/>
</dbReference>
<dbReference type="InterPro" id="IPR003251">
    <property type="entry name" value="Rr_diiron-bd_dom"/>
</dbReference>
<dbReference type="CDD" id="cd01045">
    <property type="entry name" value="Ferritin_like_AB"/>
    <property type="match status" value="1"/>
</dbReference>
<accession>A0A2D6M1Y3</accession>
<organism evidence="2 3">
    <name type="scientific">Candidatus Iainarchaeum sp</name>
    <dbReference type="NCBI Taxonomy" id="3101447"/>
    <lineage>
        <taxon>Archaea</taxon>
        <taxon>Candidatus Iainarchaeota</taxon>
        <taxon>Candidatus Iainarchaeia</taxon>
        <taxon>Candidatus Iainarchaeales</taxon>
        <taxon>Candidatus Iainarchaeaceae</taxon>
        <taxon>Candidatus Iainarchaeum</taxon>
    </lineage>
</organism>
<feature type="domain" description="Rubrerythrin diiron-binding" evidence="1">
    <location>
        <begin position="10"/>
        <end position="69"/>
    </location>
</feature>
<dbReference type="GO" id="GO:0016491">
    <property type="term" value="F:oxidoreductase activity"/>
    <property type="evidence" value="ECO:0007669"/>
    <property type="project" value="InterPro"/>
</dbReference>
<dbReference type="EMBL" id="NZBU01000012">
    <property type="protein sequence ID" value="MAG22406.1"/>
    <property type="molecule type" value="Genomic_DNA"/>
</dbReference>
<dbReference type="InterPro" id="IPR009078">
    <property type="entry name" value="Ferritin-like_SF"/>
</dbReference>
<evidence type="ECO:0000313" key="3">
    <source>
        <dbReference type="Proteomes" id="UP000226592"/>
    </source>
</evidence>
<evidence type="ECO:0000259" key="1">
    <source>
        <dbReference type="Pfam" id="PF02915"/>
    </source>
</evidence>
<name>A0A2D6M1Y3_9ARCH</name>
<comment type="caution">
    <text evidence="2">The sequence shown here is derived from an EMBL/GenBank/DDBJ whole genome shotgun (WGS) entry which is preliminary data.</text>
</comment>
<proteinExistence type="predicted"/>
<gene>
    <name evidence="2" type="ORF">CL943_03845</name>
</gene>
<dbReference type="Pfam" id="PF02915">
    <property type="entry name" value="Rubrerythrin"/>
    <property type="match status" value="2"/>
</dbReference>